<keyword evidence="3" id="KW-1185">Reference proteome</keyword>
<dbReference type="EMBL" id="CP021983">
    <property type="protein sequence ID" value="ASC72998.1"/>
    <property type="molecule type" value="Genomic_DNA"/>
</dbReference>
<dbReference type="KEGG" id="hhg:XM38_039590"/>
<evidence type="ECO:0000313" key="3">
    <source>
        <dbReference type="Proteomes" id="UP000191901"/>
    </source>
</evidence>
<dbReference type="RefSeq" id="WP_080814344.1">
    <property type="nucleotide sequence ID" value="NZ_CP021983.2"/>
</dbReference>
<reference evidence="2 3" key="1">
    <citation type="journal article" date="2016" name="Biochim. Biophys. Acta">
        <title>Characterization of red-shifted phycobilisomes isolated from the chlorophyll f-containing cyanobacterium Halomicronema hongdechloris.</title>
        <authorList>
            <person name="Li Y."/>
            <person name="Lin Y."/>
            <person name="Garvey C.J."/>
            <person name="Birch D."/>
            <person name="Corkery R.W."/>
            <person name="Loughlin P.C."/>
            <person name="Scheer H."/>
            <person name="Willows R.D."/>
            <person name="Chen M."/>
        </authorList>
    </citation>
    <scope>NUCLEOTIDE SEQUENCE [LARGE SCALE GENOMIC DNA]</scope>
    <source>
        <strain evidence="2 3">C2206</strain>
    </source>
</reference>
<sequence length="221" mass="25267">MVSVSQIPARQSPSDLPRWYIATWQDYLNSVNTAKAEHFRIFFNQGRLFIDMGWEGVDHARFRELLAMIFFAWFSRRQPGQSFDCLGGCILEKPQQRAASPDEVLYIGADVPRWQPGEPRRVNLRQWRVPDLVCEVGDTTLATDLDEKKQIYGWLEIPEYWVVDVQAARLMVFRLSPEGLYQQTLTSVALAGLEASLVEQAFGRLATESNGSVAQWLAQQL</sequence>
<dbReference type="AlphaFoldDB" id="A0A1Z3HRS6"/>
<dbReference type="PANTHER" id="PTHR35400:SF1">
    <property type="entry name" value="SLR1083 PROTEIN"/>
    <property type="match status" value="1"/>
</dbReference>
<accession>A0A1Z3HRS6</accession>
<dbReference type="STRING" id="1641165.XM38_27745"/>
<dbReference type="CDD" id="cd06260">
    <property type="entry name" value="DUF820-like"/>
    <property type="match status" value="1"/>
</dbReference>
<dbReference type="PANTHER" id="PTHR35400">
    <property type="entry name" value="SLR1083 PROTEIN"/>
    <property type="match status" value="1"/>
</dbReference>
<dbReference type="InterPro" id="IPR011335">
    <property type="entry name" value="Restrct_endonuc-II-like"/>
</dbReference>
<dbReference type="Pfam" id="PF05685">
    <property type="entry name" value="Uma2"/>
    <property type="match status" value="1"/>
</dbReference>
<dbReference type="SUPFAM" id="SSF52980">
    <property type="entry name" value="Restriction endonuclease-like"/>
    <property type="match status" value="1"/>
</dbReference>
<dbReference type="Gene3D" id="3.90.1570.10">
    <property type="entry name" value="tt1808, chain A"/>
    <property type="match status" value="1"/>
</dbReference>
<evidence type="ECO:0000259" key="1">
    <source>
        <dbReference type="Pfam" id="PF05685"/>
    </source>
</evidence>
<evidence type="ECO:0000313" key="2">
    <source>
        <dbReference type="EMBL" id="ASC72998.1"/>
    </source>
</evidence>
<feature type="domain" description="Putative restriction endonuclease" evidence="1">
    <location>
        <begin position="35"/>
        <end position="195"/>
    </location>
</feature>
<dbReference type="Proteomes" id="UP000191901">
    <property type="component" value="Chromosome"/>
</dbReference>
<gene>
    <name evidence="2" type="ORF">XM38_039590</name>
</gene>
<organism evidence="2 3">
    <name type="scientific">Halomicronema hongdechloris C2206</name>
    <dbReference type="NCBI Taxonomy" id="1641165"/>
    <lineage>
        <taxon>Bacteria</taxon>
        <taxon>Bacillati</taxon>
        <taxon>Cyanobacteriota</taxon>
        <taxon>Cyanophyceae</taxon>
        <taxon>Nodosilineales</taxon>
        <taxon>Nodosilineaceae</taxon>
        <taxon>Halomicronema</taxon>
    </lineage>
</organism>
<proteinExistence type="predicted"/>
<dbReference type="InterPro" id="IPR008538">
    <property type="entry name" value="Uma2"/>
</dbReference>
<name>A0A1Z3HRS6_9CYAN</name>
<protein>
    <recommendedName>
        <fullName evidence="1">Putative restriction endonuclease domain-containing protein</fullName>
    </recommendedName>
</protein>
<dbReference type="InterPro" id="IPR012296">
    <property type="entry name" value="Nuclease_put_TT1808"/>
</dbReference>